<dbReference type="Pfam" id="PF13812">
    <property type="entry name" value="PPR_3"/>
    <property type="match status" value="1"/>
</dbReference>
<dbReference type="OMA" id="TTHHYEL"/>
<dbReference type="HOGENOM" id="CLU_008514_1_1_1"/>
<feature type="compositionally biased region" description="Low complexity" evidence="5">
    <location>
        <begin position="59"/>
        <end position="72"/>
    </location>
</feature>
<dbReference type="STRING" id="985895.E4ZTP7"/>
<dbReference type="PANTHER" id="PTHR47936">
    <property type="entry name" value="PPR_LONG DOMAIN-CONTAINING PROTEIN"/>
    <property type="match status" value="1"/>
</dbReference>
<evidence type="ECO:0000256" key="5">
    <source>
        <dbReference type="SAM" id="MobiDB-lite"/>
    </source>
</evidence>
<dbReference type="GeneID" id="13291369"/>
<accession>E4ZTP7</accession>
<feature type="domain" description="Pentatricopeptide repeat-containing protein-mitochondrial" evidence="6">
    <location>
        <begin position="348"/>
        <end position="482"/>
    </location>
</feature>
<evidence type="ECO:0000256" key="2">
    <source>
        <dbReference type="ARBA" id="ARBA00022737"/>
    </source>
</evidence>
<comment type="similarity">
    <text evidence="1">Belongs to the CCM1 family.</text>
</comment>
<dbReference type="InParanoid" id="E4ZTP7"/>
<keyword evidence="2" id="KW-0677">Repeat</keyword>
<dbReference type="OrthoDB" id="747253at2759"/>
<evidence type="ECO:0000313" key="8">
    <source>
        <dbReference type="Proteomes" id="UP000002668"/>
    </source>
</evidence>
<evidence type="ECO:0000256" key="1">
    <source>
        <dbReference type="ARBA" id="ARBA00006192"/>
    </source>
</evidence>
<dbReference type="Proteomes" id="UP000002668">
    <property type="component" value="Genome"/>
</dbReference>
<dbReference type="InterPro" id="IPR002885">
    <property type="entry name" value="PPR_rpt"/>
</dbReference>
<dbReference type="Pfam" id="PF23276">
    <property type="entry name" value="TPR_24"/>
    <property type="match status" value="1"/>
</dbReference>
<organism evidence="8">
    <name type="scientific">Leptosphaeria maculans (strain JN3 / isolate v23.1.3 / race Av1-4-5-6-7-8)</name>
    <name type="common">Blackleg fungus</name>
    <name type="synonym">Phoma lingam</name>
    <dbReference type="NCBI Taxonomy" id="985895"/>
    <lineage>
        <taxon>Eukaryota</taxon>
        <taxon>Fungi</taxon>
        <taxon>Dikarya</taxon>
        <taxon>Ascomycota</taxon>
        <taxon>Pezizomycotina</taxon>
        <taxon>Dothideomycetes</taxon>
        <taxon>Pleosporomycetidae</taxon>
        <taxon>Pleosporales</taxon>
        <taxon>Pleosporineae</taxon>
        <taxon>Leptosphaeriaceae</taxon>
        <taxon>Plenodomus</taxon>
        <taxon>Plenodomus lingam/Leptosphaeria maculans species complex</taxon>
    </lineage>
</organism>
<reference evidence="8" key="1">
    <citation type="journal article" date="2011" name="Nat. Commun.">
        <title>Effector diversification within compartments of the Leptosphaeria maculans genome affected by Repeat-Induced Point mutations.</title>
        <authorList>
            <person name="Rouxel T."/>
            <person name="Grandaubert J."/>
            <person name="Hane J.K."/>
            <person name="Hoede C."/>
            <person name="van de Wouw A.P."/>
            <person name="Couloux A."/>
            <person name="Dominguez V."/>
            <person name="Anthouard V."/>
            <person name="Bally P."/>
            <person name="Bourras S."/>
            <person name="Cozijnsen A.J."/>
            <person name="Ciuffetti L.M."/>
            <person name="Degrave A."/>
            <person name="Dilmaghani A."/>
            <person name="Duret L."/>
            <person name="Fudal I."/>
            <person name="Goodwin S.B."/>
            <person name="Gout L."/>
            <person name="Glaser N."/>
            <person name="Linglin J."/>
            <person name="Kema G.H.J."/>
            <person name="Lapalu N."/>
            <person name="Lawrence C.B."/>
            <person name="May K."/>
            <person name="Meyer M."/>
            <person name="Ollivier B."/>
            <person name="Poulain J."/>
            <person name="Schoch C.L."/>
            <person name="Simon A."/>
            <person name="Spatafora J.W."/>
            <person name="Stachowiak A."/>
            <person name="Turgeon B.G."/>
            <person name="Tyler B.M."/>
            <person name="Vincent D."/>
            <person name="Weissenbach J."/>
            <person name="Amselem J."/>
            <person name="Quesneville H."/>
            <person name="Oliver R.P."/>
            <person name="Wincker P."/>
            <person name="Balesdent M.-H."/>
            <person name="Howlett B.J."/>
        </authorList>
    </citation>
    <scope>NUCLEOTIDE SEQUENCE [LARGE SCALE GENOMIC DNA]</scope>
    <source>
        <strain evidence="8">JN3 / isolate v23.1.3 / race Av1-4-5-6-7-8</strain>
    </source>
</reference>
<dbReference type="InterPro" id="IPR011990">
    <property type="entry name" value="TPR-like_helical_dom_sf"/>
</dbReference>
<dbReference type="PANTHER" id="PTHR47936:SF1">
    <property type="entry name" value="PENTATRICOPEPTIDE REPEAT-CONTAINING PROTEIN GUN1, CHLOROPLASTIC"/>
    <property type="match status" value="1"/>
</dbReference>
<feature type="region of interest" description="Disordered" evidence="5">
    <location>
        <begin position="620"/>
        <end position="648"/>
    </location>
</feature>
<evidence type="ECO:0000259" key="6">
    <source>
        <dbReference type="Pfam" id="PF23276"/>
    </source>
</evidence>
<dbReference type="Gene3D" id="1.25.40.10">
    <property type="entry name" value="Tetratricopeptide repeat domain"/>
    <property type="match status" value="3"/>
</dbReference>
<comment type="function">
    <text evidence="3">Regulates mitochondrial small subunit maturation by controlling 15S rRNA 5'-end processing. Localizes to the 5' precursor of the 15S rRNA in a position that is subsequently occupied by mS47 in the mature yeast mtSSU. Uses structure and sequence-specific RNA recognition, binding to a single-stranded region of the precursor and specifically recognizing bases -6 to -1. The exchange of Ccm1 for mS47 is coupled to the irreversible removal of precursor rRNA that is accompanied by conformational changes of the mitoribosomal proteins uS5m and mS26. These conformational changes signal completion of 5'-end rRNA processing through protection of the mature 5'-end of the 15S rRNA and stabilization of mS47. The removal of the 5' precursor together with the dissociation of Ccm1 may be catalyzed by the 5'-3' exoribonuclease Pet127. Involved in the specific removal of group I introns in mitochondrial encoded transcripts.</text>
</comment>
<dbReference type="eggNOG" id="KOG4197">
    <property type="taxonomic scope" value="Eukaryota"/>
</dbReference>
<name>E4ZTP7_LEPMJ</name>
<evidence type="ECO:0000256" key="4">
    <source>
        <dbReference type="ARBA" id="ARBA00044511"/>
    </source>
</evidence>
<dbReference type="InterPro" id="IPR057027">
    <property type="entry name" value="TPR_mt"/>
</dbReference>
<comment type="subunit">
    <text evidence="4">Binds to mitochondrial small subunit 15S rRNA.</text>
</comment>
<evidence type="ECO:0000256" key="3">
    <source>
        <dbReference type="ARBA" id="ARBA00044493"/>
    </source>
</evidence>
<dbReference type="EMBL" id="FP929125">
    <property type="protein sequence ID" value="CBX94607.1"/>
    <property type="molecule type" value="Genomic_DNA"/>
</dbReference>
<dbReference type="SUPFAM" id="SSF48452">
    <property type="entry name" value="TPR-like"/>
    <property type="match status" value="1"/>
</dbReference>
<evidence type="ECO:0000313" key="7">
    <source>
        <dbReference type="EMBL" id="CBX94607.1"/>
    </source>
</evidence>
<protein>
    <recommendedName>
        <fullName evidence="6">Pentatricopeptide repeat-containing protein-mitochondrial domain-containing protein</fullName>
    </recommendedName>
</protein>
<proteinExistence type="inferred from homology"/>
<dbReference type="VEuPathDB" id="FungiDB:LEMA_P116100.1"/>
<sequence length="648" mass="72486">MPPRPFVNDGLWRCLCPSFPSHATPSVGLRVGAPPRRRLRNRLAANRISTTHDPFSVQSKSSTNTTPDTNNSPQLSPRNAFRSIPLHNGAPPLFSPSRDHHRPGPARFAHLSTQALYEAARTEGAKGNFNQVMDICRVLIKERGEARNTAMYTAVLHSLASASNGTAGKLRSVLEEMGFWEDSDTFVSGQSRIELDVRACECVLEALAVHPDYLLRQDILEYMRTRWFTLSDRARNFVVAGMLRDRHFEHALEVLEDMVRTKARVESWLFNKATWMLLEYGEVEEAFYVLSLMETCHGANRRSAGSVKLSEALRMALLDAAGRQQLYEPARKIWMEHVQTGFIKPGTGASLSVLTLAARHGDVGLATDVFRVLTEQGTTLTTHHYELLVSTYLKAHDLSSALSVLLIMVDANLRVNEGTCNPLFMHLSSEKPGEESRPMQAFKILQTYEAAGRKIPTDAVNACIQASTRLGRFEEALEIYKALHSVSHAGPNTQTFNNLFRLCHLAERKELAMYFVNEMIALNLKPDRVTYDRLILVCLLANDLEDALLYYEEMMTLASGSGNSKDRPRRKTWERLIKKCVENGDDRAVPLFEAYKKAVEDPRRDLEREIRAKFVSVRAGDKSASVGEAAREGGGVKGDSEVVRPVGS</sequence>
<feature type="region of interest" description="Disordered" evidence="5">
    <location>
        <begin position="45"/>
        <end position="106"/>
    </location>
</feature>
<dbReference type="AlphaFoldDB" id="E4ZTP7"/>
<keyword evidence="8" id="KW-1185">Reference proteome</keyword>
<feature type="compositionally biased region" description="Polar residues" evidence="5">
    <location>
        <begin position="48"/>
        <end position="58"/>
    </location>
</feature>
<gene>
    <name evidence="7" type="ORF">LEMA_P116100.1</name>
</gene>